<dbReference type="InterPro" id="IPR056823">
    <property type="entry name" value="TEN-like_YD-shell"/>
</dbReference>
<name>A0ABW2VBW6_9ACTN</name>
<comment type="caution">
    <text evidence="3">The sequence shown here is derived from an EMBL/GenBank/DDBJ whole genome shotgun (WGS) entry which is preliminary data.</text>
</comment>
<feature type="domain" description="Teneurin-like YD-shell" evidence="2">
    <location>
        <begin position="112"/>
        <end position="193"/>
    </location>
</feature>
<dbReference type="NCBIfam" id="TIGR01643">
    <property type="entry name" value="YD_repeat_2x"/>
    <property type="match status" value="2"/>
</dbReference>
<dbReference type="RefSeq" id="WP_381254668.1">
    <property type="nucleotide sequence ID" value="NZ_JBHTEC010000001.1"/>
</dbReference>
<sequence>MAASASRRSSPNWAWTYTWDAEDRLVSVRTPDGTLWRYRYDPMGRRIAKQRIGVDGTTVVEQSDFTWDGTTLCEQLTTDSAHPHAVALSWDHDGHRPIAQTERLLTASREEINARFFAIATDLAGAPTELVGEDGTIAWQARSTLWGVTAWNSGSSAYTPLRFAGQYYDPETGLHYNVHRYYDPETARYATSDPLGLGPSPNPFLYVLDPLLAADLLGLYEIGKPDAASQAGNLPMLADKIAAHGDIKNRGIPGVDDLDVPEHLEELMTNTPGIRMRSTTSGNARFAWWDDATGTMLIREGDNGTFMQPDDGYEYFLKQLKE</sequence>
<dbReference type="InterPro" id="IPR022385">
    <property type="entry name" value="Rhs_assc_core"/>
</dbReference>
<keyword evidence="4" id="KW-1185">Reference proteome</keyword>
<dbReference type="InterPro" id="IPR050708">
    <property type="entry name" value="T6SS_VgrG/RHS"/>
</dbReference>
<dbReference type="Gene3D" id="2.180.10.10">
    <property type="entry name" value="RHS repeat-associated core"/>
    <property type="match status" value="1"/>
</dbReference>
<dbReference type="EMBL" id="JBHTEC010000001">
    <property type="protein sequence ID" value="MFD0282010.1"/>
    <property type="molecule type" value="Genomic_DNA"/>
</dbReference>
<accession>A0ABW2VBW6</accession>
<dbReference type="NCBIfam" id="TIGR03696">
    <property type="entry name" value="Rhs_assc_core"/>
    <property type="match status" value="1"/>
</dbReference>
<gene>
    <name evidence="3" type="ORF">ACFQZP_09990</name>
</gene>
<proteinExistence type="predicted"/>
<dbReference type="InterPro" id="IPR006530">
    <property type="entry name" value="YD"/>
</dbReference>
<dbReference type="PRINTS" id="PR00394">
    <property type="entry name" value="RHSPROTEIN"/>
</dbReference>
<evidence type="ECO:0000313" key="4">
    <source>
        <dbReference type="Proteomes" id="UP001596957"/>
    </source>
</evidence>
<reference evidence="4" key="1">
    <citation type="journal article" date="2019" name="Int. J. Syst. Evol. Microbiol.">
        <title>The Global Catalogue of Microorganisms (GCM) 10K type strain sequencing project: providing services to taxonomists for standard genome sequencing and annotation.</title>
        <authorList>
            <consortium name="The Broad Institute Genomics Platform"/>
            <consortium name="The Broad Institute Genome Sequencing Center for Infectious Disease"/>
            <person name="Wu L."/>
            <person name="Ma J."/>
        </authorList>
    </citation>
    <scope>NUCLEOTIDE SEQUENCE [LARGE SCALE GENOMIC DNA]</scope>
    <source>
        <strain evidence="4">CGMCC 4.7198</strain>
    </source>
</reference>
<dbReference type="PANTHER" id="PTHR32305:SF15">
    <property type="entry name" value="PROTEIN RHSA-RELATED"/>
    <property type="match status" value="1"/>
</dbReference>
<evidence type="ECO:0000256" key="1">
    <source>
        <dbReference type="ARBA" id="ARBA00022737"/>
    </source>
</evidence>
<dbReference type="Pfam" id="PF25023">
    <property type="entry name" value="TEN_YD-shell"/>
    <property type="match status" value="1"/>
</dbReference>
<dbReference type="InterPro" id="IPR031325">
    <property type="entry name" value="RHS_repeat"/>
</dbReference>
<evidence type="ECO:0000313" key="3">
    <source>
        <dbReference type="EMBL" id="MFD0282010.1"/>
    </source>
</evidence>
<dbReference type="PANTHER" id="PTHR32305">
    <property type="match status" value="1"/>
</dbReference>
<protein>
    <submittedName>
        <fullName evidence="3">RHS repeat domain-containing protein</fullName>
    </submittedName>
</protein>
<organism evidence="3 4">
    <name type="scientific">Streptomyces lutosisoli</name>
    <dbReference type="NCBI Taxonomy" id="2665721"/>
    <lineage>
        <taxon>Bacteria</taxon>
        <taxon>Bacillati</taxon>
        <taxon>Actinomycetota</taxon>
        <taxon>Actinomycetes</taxon>
        <taxon>Kitasatosporales</taxon>
        <taxon>Streptomycetaceae</taxon>
        <taxon>Streptomyces</taxon>
    </lineage>
</organism>
<evidence type="ECO:0000259" key="2">
    <source>
        <dbReference type="Pfam" id="PF25023"/>
    </source>
</evidence>
<keyword evidence="1" id="KW-0677">Repeat</keyword>
<dbReference type="Pfam" id="PF05593">
    <property type="entry name" value="RHS_repeat"/>
    <property type="match status" value="1"/>
</dbReference>
<dbReference type="Proteomes" id="UP001596957">
    <property type="component" value="Unassembled WGS sequence"/>
</dbReference>